<dbReference type="InterPro" id="IPR039420">
    <property type="entry name" value="WalR-like"/>
</dbReference>
<feature type="domain" description="OmpR/PhoB-type" evidence="5">
    <location>
        <begin position="126"/>
        <end position="225"/>
    </location>
</feature>
<dbReference type="SMART" id="SM00862">
    <property type="entry name" value="Trans_reg_C"/>
    <property type="match status" value="1"/>
</dbReference>
<dbReference type="InterPro" id="IPR001867">
    <property type="entry name" value="OmpR/PhoB-type_DNA-bd"/>
</dbReference>
<name>A0A2P2E942_9PROT</name>
<dbReference type="Gene3D" id="1.10.10.10">
    <property type="entry name" value="Winged helix-like DNA-binding domain superfamily/Winged helix DNA-binding domain"/>
    <property type="match status" value="1"/>
</dbReference>
<feature type="modified residue" description="4-aspartylphosphate" evidence="2">
    <location>
        <position position="53"/>
    </location>
</feature>
<dbReference type="GO" id="GO:0000976">
    <property type="term" value="F:transcription cis-regulatory region binding"/>
    <property type="evidence" value="ECO:0007669"/>
    <property type="project" value="TreeGrafter"/>
</dbReference>
<reference evidence="6" key="1">
    <citation type="journal article" date="2018" name="Genome Announc.">
        <title>Draft Genome Sequence of "Candidatus Phycosocius bacilliformis," an Alphaproteobacterial Ectosymbiont of the Hydrocarbon-Producing Green Alga Botryococcus braunii.</title>
        <authorList>
            <person name="Tanabe Y."/>
            <person name="Yamaguchi H."/>
            <person name="Watanabe M.M."/>
        </authorList>
    </citation>
    <scope>NUCLEOTIDE SEQUENCE [LARGE SCALE GENOMIC DNA]</scope>
    <source>
        <strain evidence="6">BOTRYCO-2</strain>
    </source>
</reference>
<dbReference type="GO" id="GO:0005829">
    <property type="term" value="C:cytosol"/>
    <property type="evidence" value="ECO:0007669"/>
    <property type="project" value="TreeGrafter"/>
</dbReference>
<proteinExistence type="predicted"/>
<dbReference type="PROSITE" id="PS51755">
    <property type="entry name" value="OMPR_PHOB"/>
    <property type="match status" value="1"/>
</dbReference>
<sequence>MSAAILIVDDEAHILRLLRAVVERGGHHVVTATNGREALHLARTSSPPVALLDLGLPDRDGIELVKQFTDLGISVIVVSARDDISEKIAALDLGAADYVVKPFDTDELLARLRATLRSRTPQRRRVDVLQLGDVRLDLGARRIQRNQSEVHLAPKEYALLDLLARHAGRVLTHAQLLREVWGPAHEKDIEYLRVAVRAIRQKIEPVPSRPTFIRNEPGIGYRLMVPEAPAEGL</sequence>
<comment type="caution">
    <text evidence="6">The sequence shown here is derived from an EMBL/GenBank/DDBJ whole genome shotgun (WGS) entry which is preliminary data.</text>
</comment>
<dbReference type="PANTHER" id="PTHR48111:SF50">
    <property type="entry name" value="KDP OPERON TRANSCRIPTIONAL REGULATORY PROTEIN KDPE"/>
    <property type="match status" value="1"/>
</dbReference>
<protein>
    <submittedName>
        <fullName evidence="6">Transcriptional regulatory protein KdpE</fullName>
    </submittedName>
</protein>
<feature type="domain" description="Response regulatory" evidence="4">
    <location>
        <begin position="4"/>
        <end position="116"/>
    </location>
</feature>
<evidence type="ECO:0000259" key="4">
    <source>
        <dbReference type="PROSITE" id="PS50110"/>
    </source>
</evidence>
<dbReference type="CDD" id="cd00383">
    <property type="entry name" value="trans_reg_C"/>
    <property type="match status" value="1"/>
</dbReference>
<dbReference type="GO" id="GO:0000156">
    <property type="term" value="F:phosphorelay response regulator activity"/>
    <property type="evidence" value="ECO:0007669"/>
    <property type="project" value="TreeGrafter"/>
</dbReference>
<evidence type="ECO:0000313" key="7">
    <source>
        <dbReference type="Proteomes" id="UP000245086"/>
    </source>
</evidence>
<dbReference type="Pfam" id="PF00072">
    <property type="entry name" value="Response_reg"/>
    <property type="match status" value="1"/>
</dbReference>
<keyword evidence="2" id="KW-0597">Phosphoprotein</keyword>
<dbReference type="InterPro" id="IPR036388">
    <property type="entry name" value="WH-like_DNA-bd_sf"/>
</dbReference>
<dbReference type="AlphaFoldDB" id="A0A2P2E942"/>
<keyword evidence="7" id="KW-1185">Reference proteome</keyword>
<dbReference type="SMART" id="SM00448">
    <property type="entry name" value="REC"/>
    <property type="match status" value="1"/>
</dbReference>
<evidence type="ECO:0000259" key="5">
    <source>
        <dbReference type="PROSITE" id="PS51755"/>
    </source>
</evidence>
<dbReference type="GO" id="GO:0006355">
    <property type="term" value="P:regulation of DNA-templated transcription"/>
    <property type="evidence" value="ECO:0007669"/>
    <property type="project" value="InterPro"/>
</dbReference>
<dbReference type="RefSeq" id="WP_108984456.1">
    <property type="nucleotide sequence ID" value="NZ_BFBR01000003.1"/>
</dbReference>
<dbReference type="EMBL" id="BFBR01000003">
    <property type="protein sequence ID" value="GBF57579.1"/>
    <property type="molecule type" value="Genomic_DNA"/>
</dbReference>
<dbReference type="Gene3D" id="3.40.50.2300">
    <property type="match status" value="1"/>
</dbReference>
<keyword evidence="1 3" id="KW-0238">DNA-binding</keyword>
<gene>
    <name evidence="6" type="primary">kdpE_1</name>
    <name evidence="6" type="ORF">PbB2_01246</name>
</gene>
<accession>A0A2P2E942</accession>
<evidence type="ECO:0000313" key="6">
    <source>
        <dbReference type="EMBL" id="GBF57579.1"/>
    </source>
</evidence>
<dbReference type="Pfam" id="PF00486">
    <property type="entry name" value="Trans_reg_C"/>
    <property type="match status" value="1"/>
</dbReference>
<organism evidence="6 7">
    <name type="scientific">Candidatus Phycosocius bacilliformis</name>
    <dbReference type="NCBI Taxonomy" id="1445552"/>
    <lineage>
        <taxon>Bacteria</taxon>
        <taxon>Pseudomonadati</taxon>
        <taxon>Pseudomonadota</taxon>
        <taxon>Alphaproteobacteria</taxon>
        <taxon>Caulobacterales</taxon>
        <taxon>Caulobacterales incertae sedis</taxon>
        <taxon>Candidatus Phycosocius</taxon>
    </lineage>
</organism>
<dbReference type="InterPro" id="IPR001789">
    <property type="entry name" value="Sig_transdc_resp-reg_receiver"/>
</dbReference>
<dbReference type="Proteomes" id="UP000245086">
    <property type="component" value="Unassembled WGS sequence"/>
</dbReference>
<dbReference type="PANTHER" id="PTHR48111">
    <property type="entry name" value="REGULATOR OF RPOS"/>
    <property type="match status" value="1"/>
</dbReference>
<evidence type="ECO:0000256" key="2">
    <source>
        <dbReference type="PROSITE-ProRule" id="PRU00169"/>
    </source>
</evidence>
<evidence type="ECO:0000256" key="1">
    <source>
        <dbReference type="ARBA" id="ARBA00023125"/>
    </source>
</evidence>
<dbReference type="Gene3D" id="6.10.250.690">
    <property type="match status" value="1"/>
</dbReference>
<evidence type="ECO:0000256" key="3">
    <source>
        <dbReference type="PROSITE-ProRule" id="PRU01091"/>
    </source>
</evidence>
<dbReference type="SUPFAM" id="SSF52172">
    <property type="entry name" value="CheY-like"/>
    <property type="match status" value="1"/>
</dbReference>
<dbReference type="InterPro" id="IPR011006">
    <property type="entry name" value="CheY-like_superfamily"/>
</dbReference>
<dbReference type="OrthoDB" id="9802426at2"/>
<feature type="DNA-binding region" description="OmpR/PhoB-type" evidence="3">
    <location>
        <begin position="126"/>
        <end position="225"/>
    </location>
</feature>
<dbReference type="PROSITE" id="PS50110">
    <property type="entry name" value="RESPONSE_REGULATORY"/>
    <property type="match status" value="1"/>
</dbReference>
<dbReference type="GO" id="GO:0032993">
    <property type="term" value="C:protein-DNA complex"/>
    <property type="evidence" value="ECO:0007669"/>
    <property type="project" value="TreeGrafter"/>
</dbReference>